<evidence type="ECO:0000256" key="8">
    <source>
        <dbReference type="RuleBase" id="RU363032"/>
    </source>
</evidence>
<evidence type="ECO:0000313" key="10">
    <source>
        <dbReference type="EMBL" id="KGX90313.1"/>
    </source>
</evidence>
<dbReference type="GO" id="GO:0022857">
    <property type="term" value="F:transmembrane transporter activity"/>
    <property type="evidence" value="ECO:0007669"/>
    <property type="project" value="InterPro"/>
</dbReference>
<evidence type="ECO:0000256" key="6">
    <source>
        <dbReference type="ARBA" id="ARBA00022989"/>
    </source>
</evidence>
<keyword evidence="2 8" id="KW-0813">Transport</keyword>
<name>A0A0A5GGG1_9BACI</name>
<dbReference type="InterPro" id="IPR000515">
    <property type="entry name" value="MetI-like"/>
</dbReference>
<evidence type="ECO:0000256" key="7">
    <source>
        <dbReference type="ARBA" id="ARBA00023136"/>
    </source>
</evidence>
<gene>
    <name evidence="10" type="ORF">N783_21215</name>
</gene>
<keyword evidence="4 8" id="KW-0812">Transmembrane</keyword>
<dbReference type="PANTHER" id="PTHR30614">
    <property type="entry name" value="MEMBRANE COMPONENT OF AMINO ACID ABC TRANSPORTER"/>
    <property type="match status" value="1"/>
</dbReference>
<protein>
    <submittedName>
        <fullName evidence="10">Amino acid ABC transporter permease</fullName>
    </submittedName>
</protein>
<keyword evidence="3" id="KW-1003">Cell membrane</keyword>
<dbReference type="Pfam" id="PF00528">
    <property type="entry name" value="BPD_transp_1"/>
    <property type="match status" value="1"/>
</dbReference>
<dbReference type="Gene3D" id="1.10.3720.10">
    <property type="entry name" value="MetI-like"/>
    <property type="match status" value="1"/>
</dbReference>
<dbReference type="InterPro" id="IPR035906">
    <property type="entry name" value="MetI-like_sf"/>
</dbReference>
<dbReference type="InterPro" id="IPR010065">
    <property type="entry name" value="AA_ABC_transptr_permease_3TM"/>
</dbReference>
<dbReference type="GO" id="GO:0006865">
    <property type="term" value="P:amino acid transport"/>
    <property type="evidence" value="ECO:0007669"/>
    <property type="project" value="UniProtKB-KW"/>
</dbReference>
<keyword evidence="11" id="KW-1185">Reference proteome</keyword>
<evidence type="ECO:0000259" key="9">
    <source>
        <dbReference type="PROSITE" id="PS50928"/>
    </source>
</evidence>
<keyword evidence="7 8" id="KW-0472">Membrane</keyword>
<feature type="transmembrane region" description="Helical" evidence="8">
    <location>
        <begin position="94"/>
        <end position="115"/>
    </location>
</feature>
<dbReference type="eggNOG" id="COG0765">
    <property type="taxonomic scope" value="Bacteria"/>
</dbReference>
<feature type="transmembrane region" description="Helical" evidence="8">
    <location>
        <begin position="199"/>
        <end position="217"/>
    </location>
</feature>
<feature type="domain" description="ABC transmembrane type-1" evidence="9">
    <location>
        <begin position="30"/>
        <end position="218"/>
    </location>
</feature>
<dbReference type="CDD" id="cd06261">
    <property type="entry name" value="TM_PBP2"/>
    <property type="match status" value="1"/>
</dbReference>
<evidence type="ECO:0000256" key="1">
    <source>
        <dbReference type="ARBA" id="ARBA00004651"/>
    </source>
</evidence>
<dbReference type="InterPro" id="IPR043429">
    <property type="entry name" value="ArtM/GltK/GlnP/TcyL/YhdX-like"/>
</dbReference>
<keyword evidence="5" id="KW-0029">Amino-acid transport</keyword>
<feature type="transmembrane region" description="Helical" evidence="8">
    <location>
        <begin position="66"/>
        <end position="88"/>
    </location>
</feature>
<reference evidence="10 11" key="1">
    <citation type="submission" date="2013-08" db="EMBL/GenBank/DDBJ databases">
        <authorList>
            <person name="Huang J."/>
            <person name="Wang G."/>
        </authorList>
    </citation>
    <scope>NUCLEOTIDE SEQUENCE [LARGE SCALE GENOMIC DNA]</scope>
    <source>
        <strain evidence="10 11">BH030004</strain>
    </source>
</reference>
<evidence type="ECO:0000256" key="5">
    <source>
        <dbReference type="ARBA" id="ARBA00022970"/>
    </source>
</evidence>
<dbReference type="EMBL" id="AVPF01000008">
    <property type="protein sequence ID" value="KGX90313.1"/>
    <property type="molecule type" value="Genomic_DNA"/>
</dbReference>
<dbReference type="AlphaFoldDB" id="A0A0A5GGG1"/>
<dbReference type="SUPFAM" id="SSF161098">
    <property type="entry name" value="MetI-like"/>
    <property type="match status" value="1"/>
</dbReference>
<dbReference type="Proteomes" id="UP000030403">
    <property type="component" value="Unassembled WGS sequence"/>
</dbReference>
<comment type="caution">
    <text evidence="10">The sequence shown here is derived from an EMBL/GenBank/DDBJ whole genome shotgun (WGS) entry which is preliminary data.</text>
</comment>
<feature type="transmembrane region" description="Helical" evidence="8">
    <location>
        <begin position="30"/>
        <end position="54"/>
    </location>
</feature>
<dbReference type="RefSeq" id="WP_027448652.1">
    <property type="nucleotide sequence ID" value="NZ_AVPF01000008.1"/>
</dbReference>
<dbReference type="GO" id="GO:0043190">
    <property type="term" value="C:ATP-binding cassette (ABC) transporter complex"/>
    <property type="evidence" value="ECO:0007669"/>
    <property type="project" value="InterPro"/>
</dbReference>
<organism evidence="10 11">
    <name type="scientific">Pontibacillus marinus BH030004 = DSM 16465</name>
    <dbReference type="NCBI Taxonomy" id="1385511"/>
    <lineage>
        <taxon>Bacteria</taxon>
        <taxon>Bacillati</taxon>
        <taxon>Bacillota</taxon>
        <taxon>Bacilli</taxon>
        <taxon>Bacillales</taxon>
        <taxon>Bacillaceae</taxon>
        <taxon>Pontibacillus</taxon>
    </lineage>
</organism>
<evidence type="ECO:0000256" key="3">
    <source>
        <dbReference type="ARBA" id="ARBA00022475"/>
    </source>
</evidence>
<evidence type="ECO:0000256" key="4">
    <source>
        <dbReference type="ARBA" id="ARBA00022692"/>
    </source>
</evidence>
<comment type="subcellular location">
    <subcellularLocation>
        <location evidence="1 8">Cell membrane</location>
        <topology evidence="1 8">Multi-pass membrane protein</topology>
    </subcellularLocation>
</comment>
<dbReference type="PROSITE" id="PS50928">
    <property type="entry name" value="ABC_TM1"/>
    <property type="match status" value="1"/>
</dbReference>
<evidence type="ECO:0000313" key="11">
    <source>
        <dbReference type="Proteomes" id="UP000030403"/>
    </source>
</evidence>
<accession>A0A0A5GGG1</accession>
<dbReference type="STRING" id="1385511.GCA_000425225_02175"/>
<proteinExistence type="inferred from homology"/>
<dbReference type="PANTHER" id="PTHR30614:SF0">
    <property type="entry name" value="L-CYSTINE TRANSPORT SYSTEM PERMEASE PROTEIN TCYL"/>
    <property type="match status" value="1"/>
</dbReference>
<dbReference type="OrthoDB" id="9805999at2"/>
<dbReference type="FunFam" id="1.10.3720.10:FF:000006">
    <property type="entry name" value="Glutamate/aspartate ABC transporter, permease protein GltK"/>
    <property type="match status" value="1"/>
</dbReference>
<sequence>MFEFFGELQFDRLFNPQLAWESLPTVLEGLPMTIAISFLGMGMGLLIGFFLALGRSSSKFFIRWPSRLYISFMRGTPILVFLFILYFGLPFMGWTLSAFTAAVLGFGLNSAAYIAEVIRGSINSVSRGQWESARALGLSFWQTLTSIIVPQATRVSLPPLTNVFLDLVKATSLAAVISVPEMLQKAQIVVGRTADSMTMYILVALIYWPICVIIAFFQEYLENRFDFHSTKKNRLF</sequence>
<comment type="similarity">
    <text evidence="8">Belongs to the binding-protein-dependent transport system permease family.</text>
</comment>
<dbReference type="NCBIfam" id="TIGR01726">
    <property type="entry name" value="HEQRo_perm_3TM"/>
    <property type="match status" value="1"/>
</dbReference>
<evidence type="ECO:0000256" key="2">
    <source>
        <dbReference type="ARBA" id="ARBA00022448"/>
    </source>
</evidence>
<keyword evidence="6 8" id="KW-1133">Transmembrane helix</keyword>